<dbReference type="SUPFAM" id="SSF144232">
    <property type="entry name" value="HIT/MYND zinc finger-like"/>
    <property type="match status" value="1"/>
</dbReference>
<dbReference type="InterPro" id="IPR002893">
    <property type="entry name" value="Znf_MYND"/>
</dbReference>
<dbReference type="GO" id="GO:0008270">
    <property type="term" value="F:zinc ion binding"/>
    <property type="evidence" value="ECO:0007669"/>
    <property type="project" value="UniProtKB-KW"/>
</dbReference>
<gene>
    <name evidence="6" type="ORF">CYLTODRAFT_401827</name>
</gene>
<evidence type="ECO:0000259" key="5">
    <source>
        <dbReference type="PROSITE" id="PS50865"/>
    </source>
</evidence>
<evidence type="ECO:0000313" key="7">
    <source>
        <dbReference type="Proteomes" id="UP000054007"/>
    </source>
</evidence>
<sequence>MSSKTTRKISSLLDSLDLADEQPIINRLPCAAVDCTKDGTRGCPKCEHLVKYCSKECQKAHWSTHKIDCNSPRNKATWQPAWVEEGRKAAFMTTSAGAPLHVQYGMGGSVWGPTPAIDVLNTLRRPVITSYDRLDLLFPGARDLRNVVKTVNSLPVGYGGTLTLVIDDNRPYSAARNLLLLLLMKVYEDAGPDVFAQSAALLWYSAFLPSALSGPALAASLQEHGITLERLQASENIQISPTCTLKKHDTSGELINNLRAMLSTEVDSGLGRATWKAAMDTPERVDYKDRYYSYLKPAHRVALHHWFSNGIFLPFSASKKHCTVPNPTLFDVRLAMQGRGGLWLLDRSKPYDGWDLGSAFQSGISHGVSRTKADILGATFFHVKDQLSDFFIRLKSIRTNIIILSCNVVALPKTIGSLKDLPAQFDSIDVGNNIDSNYAGMEQVLTSYGPLLKERQTSTLIGLFMNWMYKVPSGDLTSASASGALRVAMAFNRLKRLLPKVAETLQASWATRNLAMSAPLNALNDHSSSFTEYLALNHTSQIAARVGLRMRERNAITPPRLGAPIGATYESLIHVETEEDWYLKVCLQGTTHVERYVEWVKVINT</sequence>
<keyword evidence="7" id="KW-1185">Reference proteome</keyword>
<dbReference type="PROSITE" id="PS50865">
    <property type="entry name" value="ZF_MYND_2"/>
    <property type="match status" value="1"/>
</dbReference>
<dbReference type="AlphaFoldDB" id="A0A0D7B1G9"/>
<dbReference type="EMBL" id="KN880634">
    <property type="protein sequence ID" value="KIY64468.1"/>
    <property type="molecule type" value="Genomic_DNA"/>
</dbReference>
<dbReference type="OrthoDB" id="5282002at2759"/>
<dbReference type="Proteomes" id="UP000054007">
    <property type="component" value="Unassembled WGS sequence"/>
</dbReference>
<proteinExistence type="predicted"/>
<evidence type="ECO:0000256" key="2">
    <source>
        <dbReference type="ARBA" id="ARBA00022771"/>
    </source>
</evidence>
<dbReference type="Pfam" id="PF01753">
    <property type="entry name" value="zf-MYND"/>
    <property type="match status" value="1"/>
</dbReference>
<reference evidence="6 7" key="1">
    <citation type="journal article" date="2015" name="Fungal Genet. Biol.">
        <title>Evolution of novel wood decay mechanisms in Agaricales revealed by the genome sequences of Fistulina hepatica and Cylindrobasidium torrendii.</title>
        <authorList>
            <person name="Floudas D."/>
            <person name="Held B.W."/>
            <person name="Riley R."/>
            <person name="Nagy L.G."/>
            <person name="Koehler G."/>
            <person name="Ransdell A.S."/>
            <person name="Younus H."/>
            <person name="Chow J."/>
            <person name="Chiniquy J."/>
            <person name="Lipzen A."/>
            <person name="Tritt A."/>
            <person name="Sun H."/>
            <person name="Haridas S."/>
            <person name="LaButti K."/>
            <person name="Ohm R.A."/>
            <person name="Kues U."/>
            <person name="Blanchette R.A."/>
            <person name="Grigoriev I.V."/>
            <person name="Minto R.E."/>
            <person name="Hibbett D.S."/>
        </authorList>
    </citation>
    <scope>NUCLEOTIDE SEQUENCE [LARGE SCALE GENOMIC DNA]</scope>
    <source>
        <strain evidence="6 7">FP15055 ss-10</strain>
    </source>
</reference>
<dbReference type="InterPro" id="IPR027974">
    <property type="entry name" value="DUF4470"/>
</dbReference>
<keyword evidence="1" id="KW-0479">Metal-binding</keyword>
<dbReference type="Pfam" id="PF14737">
    <property type="entry name" value="DUF4470"/>
    <property type="match status" value="1"/>
</dbReference>
<protein>
    <recommendedName>
        <fullName evidence="5">MYND-type domain-containing protein</fullName>
    </recommendedName>
</protein>
<organism evidence="6 7">
    <name type="scientific">Cylindrobasidium torrendii FP15055 ss-10</name>
    <dbReference type="NCBI Taxonomy" id="1314674"/>
    <lineage>
        <taxon>Eukaryota</taxon>
        <taxon>Fungi</taxon>
        <taxon>Dikarya</taxon>
        <taxon>Basidiomycota</taxon>
        <taxon>Agaricomycotina</taxon>
        <taxon>Agaricomycetes</taxon>
        <taxon>Agaricomycetidae</taxon>
        <taxon>Agaricales</taxon>
        <taxon>Marasmiineae</taxon>
        <taxon>Physalacriaceae</taxon>
        <taxon>Cylindrobasidium</taxon>
    </lineage>
</organism>
<accession>A0A0D7B1G9</accession>
<dbReference type="Gene3D" id="6.10.140.2220">
    <property type="match status" value="1"/>
</dbReference>
<keyword evidence="2 4" id="KW-0863">Zinc-finger</keyword>
<evidence type="ECO:0000313" key="6">
    <source>
        <dbReference type="EMBL" id="KIY64468.1"/>
    </source>
</evidence>
<keyword evidence="3" id="KW-0862">Zinc</keyword>
<evidence type="ECO:0000256" key="1">
    <source>
        <dbReference type="ARBA" id="ARBA00022723"/>
    </source>
</evidence>
<evidence type="ECO:0000256" key="3">
    <source>
        <dbReference type="ARBA" id="ARBA00022833"/>
    </source>
</evidence>
<feature type="domain" description="MYND-type" evidence="5">
    <location>
        <begin position="32"/>
        <end position="69"/>
    </location>
</feature>
<evidence type="ECO:0000256" key="4">
    <source>
        <dbReference type="PROSITE-ProRule" id="PRU00134"/>
    </source>
</evidence>
<name>A0A0D7B1G9_9AGAR</name>